<accession>K0RM77</accession>
<proteinExistence type="predicted"/>
<protein>
    <submittedName>
        <fullName evidence="2">Uncharacterized protein</fullName>
    </submittedName>
</protein>
<feature type="region of interest" description="Disordered" evidence="1">
    <location>
        <begin position="222"/>
        <end position="245"/>
    </location>
</feature>
<evidence type="ECO:0000313" key="2">
    <source>
        <dbReference type="EMBL" id="EJK54833.1"/>
    </source>
</evidence>
<gene>
    <name evidence="2" type="ORF">THAOC_25506</name>
</gene>
<name>K0RM77_THAOC</name>
<dbReference type="AlphaFoldDB" id="K0RM77"/>
<evidence type="ECO:0000256" key="1">
    <source>
        <dbReference type="SAM" id="MobiDB-lite"/>
    </source>
</evidence>
<feature type="region of interest" description="Disordered" evidence="1">
    <location>
        <begin position="147"/>
        <end position="183"/>
    </location>
</feature>
<organism evidence="2 3">
    <name type="scientific">Thalassiosira oceanica</name>
    <name type="common">Marine diatom</name>
    <dbReference type="NCBI Taxonomy" id="159749"/>
    <lineage>
        <taxon>Eukaryota</taxon>
        <taxon>Sar</taxon>
        <taxon>Stramenopiles</taxon>
        <taxon>Ochrophyta</taxon>
        <taxon>Bacillariophyta</taxon>
        <taxon>Coscinodiscophyceae</taxon>
        <taxon>Thalassiosirophycidae</taxon>
        <taxon>Thalassiosirales</taxon>
        <taxon>Thalassiosiraceae</taxon>
        <taxon>Thalassiosira</taxon>
    </lineage>
</organism>
<feature type="region of interest" description="Disordered" evidence="1">
    <location>
        <begin position="97"/>
        <end position="132"/>
    </location>
</feature>
<keyword evidence="3" id="KW-1185">Reference proteome</keyword>
<evidence type="ECO:0000313" key="3">
    <source>
        <dbReference type="Proteomes" id="UP000266841"/>
    </source>
</evidence>
<sequence length="245" mass="27575">LPSRSDVFVGRWRPRVDGKWTLLLPSRRRRDSIEGLASRYDEGECCERDARSHCCGRNLELAMALAASFSADAVQLWRAQIRTNCAWCPPGSPLFWPEERGREQEGGSEGTAVQKRKRLEVSGAKRGVQRSSETSLRFASSLTYQMASSAGDRSLSRPMREPKVRRGDETHQDDARQRGSAENSNGQLAFCRVHPCRLRVRVPVLVALETRPAEARQPIRRGINALRRRRHPQSPSADCVAIDSQ</sequence>
<dbReference type="EMBL" id="AGNL01035200">
    <property type="protein sequence ID" value="EJK54833.1"/>
    <property type="molecule type" value="Genomic_DNA"/>
</dbReference>
<comment type="caution">
    <text evidence="2">The sequence shown here is derived from an EMBL/GenBank/DDBJ whole genome shotgun (WGS) entry which is preliminary data.</text>
</comment>
<reference evidence="2 3" key="1">
    <citation type="journal article" date="2012" name="Genome Biol.">
        <title>Genome and low-iron response of an oceanic diatom adapted to chronic iron limitation.</title>
        <authorList>
            <person name="Lommer M."/>
            <person name="Specht M."/>
            <person name="Roy A.S."/>
            <person name="Kraemer L."/>
            <person name="Andreson R."/>
            <person name="Gutowska M.A."/>
            <person name="Wolf J."/>
            <person name="Bergner S.V."/>
            <person name="Schilhabel M.B."/>
            <person name="Klostermeier U.C."/>
            <person name="Beiko R.G."/>
            <person name="Rosenstiel P."/>
            <person name="Hippler M."/>
            <person name="Laroche J."/>
        </authorList>
    </citation>
    <scope>NUCLEOTIDE SEQUENCE [LARGE SCALE GENOMIC DNA]</scope>
    <source>
        <strain evidence="2 3">CCMP1005</strain>
    </source>
</reference>
<dbReference type="Proteomes" id="UP000266841">
    <property type="component" value="Unassembled WGS sequence"/>
</dbReference>
<feature type="compositionally biased region" description="Basic and acidic residues" evidence="1">
    <location>
        <begin position="154"/>
        <end position="179"/>
    </location>
</feature>
<feature type="non-terminal residue" evidence="2">
    <location>
        <position position="1"/>
    </location>
</feature>